<name>A0A448WIL8_9PLAT</name>
<dbReference type="Pfam" id="PF06803">
    <property type="entry name" value="DUF1232"/>
    <property type="match status" value="1"/>
</dbReference>
<feature type="transmembrane region" description="Helical" evidence="5">
    <location>
        <begin position="73"/>
        <end position="92"/>
    </location>
</feature>
<comment type="caution">
    <text evidence="8">The sequence shown here is derived from an EMBL/GenBank/DDBJ whole genome shotgun (WGS) entry which is preliminary data.</text>
</comment>
<proteinExistence type="predicted"/>
<evidence type="ECO:0000256" key="1">
    <source>
        <dbReference type="ARBA" id="ARBA00004127"/>
    </source>
</evidence>
<keyword evidence="2 5" id="KW-0812">Transmembrane</keyword>
<feature type="chain" id="PRO_5019012185" description="DUF1232 domain-containing protein" evidence="6">
    <location>
        <begin position="21"/>
        <end position="171"/>
    </location>
</feature>
<accession>A0A448WIL8</accession>
<feature type="signal peptide" evidence="6">
    <location>
        <begin position="1"/>
        <end position="20"/>
    </location>
</feature>
<gene>
    <name evidence="8" type="ORF">PXEA_LOCUS6113</name>
</gene>
<dbReference type="OrthoDB" id="9049620at2759"/>
<feature type="domain" description="DUF1232" evidence="7">
    <location>
        <begin position="81"/>
        <end position="116"/>
    </location>
</feature>
<sequence length="171" mass="19065">MFWIGLFLVACFSDEELSSARRDSELGALEENIRLFNRRFSDEPVPLLTQLRDLPLLIRHGWPRLFSGESVSFIVRLRFFMLAGAALLYIICPIDLLPEAAIGVFGLVDDVLVFTLFAIYVASFLRDALSITGTPRSQANSPAYVSLVSSNTDMAMTTTFTNPNTAQQIHT</sequence>
<keyword evidence="4 5" id="KW-0472">Membrane</keyword>
<dbReference type="InterPro" id="IPR010652">
    <property type="entry name" value="DUF1232"/>
</dbReference>
<dbReference type="AlphaFoldDB" id="A0A448WIL8"/>
<dbReference type="GO" id="GO:0061630">
    <property type="term" value="F:ubiquitin protein ligase activity"/>
    <property type="evidence" value="ECO:0007669"/>
    <property type="project" value="InterPro"/>
</dbReference>
<evidence type="ECO:0000256" key="3">
    <source>
        <dbReference type="ARBA" id="ARBA00022989"/>
    </source>
</evidence>
<evidence type="ECO:0000256" key="4">
    <source>
        <dbReference type="ARBA" id="ARBA00023136"/>
    </source>
</evidence>
<reference evidence="8" key="1">
    <citation type="submission" date="2018-11" db="EMBL/GenBank/DDBJ databases">
        <authorList>
            <consortium name="Pathogen Informatics"/>
        </authorList>
    </citation>
    <scope>NUCLEOTIDE SEQUENCE</scope>
</reference>
<feature type="transmembrane region" description="Helical" evidence="5">
    <location>
        <begin position="104"/>
        <end position="125"/>
    </location>
</feature>
<dbReference type="PANTHER" id="PTHR22894:SF5">
    <property type="entry name" value="RING-TYPE DOMAIN-CONTAINING PROTEIN"/>
    <property type="match status" value="1"/>
</dbReference>
<comment type="subcellular location">
    <subcellularLocation>
        <location evidence="1">Endomembrane system</location>
        <topology evidence="1">Multi-pass membrane protein</topology>
    </subcellularLocation>
</comment>
<evidence type="ECO:0000259" key="7">
    <source>
        <dbReference type="Pfam" id="PF06803"/>
    </source>
</evidence>
<keyword evidence="3 5" id="KW-1133">Transmembrane helix</keyword>
<evidence type="ECO:0000256" key="5">
    <source>
        <dbReference type="SAM" id="Phobius"/>
    </source>
</evidence>
<evidence type="ECO:0000313" key="9">
    <source>
        <dbReference type="Proteomes" id="UP000784294"/>
    </source>
</evidence>
<dbReference type="EMBL" id="CAAALY010015480">
    <property type="protein sequence ID" value="VEL12673.1"/>
    <property type="molecule type" value="Genomic_DNA"/>
</dbReference>
<keyword evidence="9" id="KW-1185">Reference proteome</keyword>
<dbReference type="Proteomes" id="UP000784294">
    <property type="component" value="Unassembled WGS sequence"/>
</dbReference>
<evidence type="ECO:0000256" key="6">
    <source>
        <dbReference type="SAM" id="SignalP"/>
    </source>
</evidence>
<evidence type="ECO:0000256" key="2">
    <source>
        <dbReference type="ARBA" id="ARBA00022692"/>
    </source>
</evidence>
<keyword evidence="6" id="KW-0732">Signal</keyword>
<organism evidence="8 9">
    <name type="scientific">Protopolystoma xenopodis</name>
    <dbReference type="NCBI Taxonomy" id="117903"/>
    <lineage>
        <taxon>Eukaryota</taxon>
        <taxon>Metazoa</taxon>
        <taxon>Spiralia</taxon>
        <taxon>Lophotrochozoa</taxon>
        <taxon>Platyhelminthes</taxon>
        <taxon>Monogenea</taxon>
        <taxon>Polyopisthocotylea</taxon>
        <taxon>Polystomatidea</taxon>
        <taxon>Polystomatidae</taxon>
        <taxon>Protopolystoma</taxon>
    </lineage>
</organism>
<dbReference type="GO" id="GO:0012505">
    <property type="term" value="C:endomembrane system"/>
    <property type="evidence" value="ECO:0007669"/>
    <property type="project" value="UniProtKB-SubCell"/>
</dbReference>
<dbReference type="PANTHER" id="PTHR22894">
    <property type="entry name" value="RING-TYPE DOMAIN-CONTAINING PROTEIN"/>
    <property type="match status" value="1"/>
</dbReference>
<dbReference type="InterPro" id="IPR038896">
    <property type="entry name" value="RNF170"/>
</dbReference>
<protein>
    <recommendedName>
        <fullName evidence="7">DUF1232 domain-containing protein</fullName>
    </recommendedName>
</protein>
<evidence type="ECO:0000313" key="8">
    <source>
        <dbReference type="EMBL" id="VEL12673.1"/>
    </source>
</evidence>